<organism evidence="1 2">
    <name type="scientific">Nocardia jiangsuensis</name>
    <dbReference type="NCBI Taxonomy" id="1691563"/>
    <lineage>
        <taxon>Bacteria</taxon>
        <taxon>Bacillati</taxon>
        <taxon>Actinomycetota</taxon>
        <taxon>Actinomycetes</taxon>
        <taxon>Mycobacteriales</taxon>
        <taxon>Nocardiaceae</taxon>
        <taxon>Nocardia</taxon>
    </lineage>
</organism>
<dbReference type="Gene3D" id="3.30.540.10">
    <property type="entry name" value="Fructose-1,6-Bisphosphatase, subunit A, domain 1"/>
    <property type="match status" value="1"/>
</dbReference>
<dbReference type="PANTHER" id="PTHR20854:SF4">
    <property type="entry name" value="INOSITOL-1-MONOPHOSPHATASE-RELATED"/>
    <property type="match status" value="1"/>
</dbReference>
<gene>
    <name evidence="1" type="ORF">ACFO0B_13315</name>
</gene>
<proteinExistence type="predicted"/>
<dbReference type="SUPFAM" id="SSF56655">
    <property type="entry name" value="Carbohydrate phosphatase"/>
    <property type="match status" value="1"/>
</dbReference>
<accession>A0ABV8DS91</accession>
<dbReference type="Gene3D" id="3.40.190.80">
    <property type="match status" value="1"/>
</dbReference>
<sequence length="302" mass="31007">MRTREAATAPGLIRAGGFAAPTVSTVAQAAAGVAIAAAEEAGAVIRGGLHGALGISVKDAGGDLVTELDLRAERIILDRIRGAFPGHRVLAEESGVLEGFDDDWTWVVDPLDGTNNIAIGLPVCTVGVALCHRGTPVLGVVHEPVAGHTWSAIRGRGARGPDGRLRCGSAPATGSGPVLAWLQGYPIRRTDPAARALRLTLEAGARRLIQLWSPLLCWIMLSRGDIDGFVGYGAGHIDLPAGTLIAREAGVRIVGFDGAPLTEHITPAGGAIDFVAARPEVLPALARLVESAAGVRVSGLPG</sequence>
<evidence type="ECO:0000313" key="2">
    <source>
        <dbReference type="Proteomes" id="UP001595696"/>
    </source>
</evidence>
<dbReference type="InterPro" id="IPR000760">
    <property type="entry name" value="Inositol_monophosphatase-like"/>
</dbReference>
<dbReference type="Proteomes" id="UP001595696">
    <property type="component" value="Unassembled WGS sequence"/>
</dbReference>
<reference evidence="2" key="1">
    <citation type="journal article" date="2019" name="Int. J. Syst. Evol. Microbiol.">
        <title>The Global Catalogue of Microorganisms (GCM) 10K type strain sequencing project: providing services to taxonomists for standard genome sequencing and annotation.</title>
        <authorList>
            <consortium name="The Broad Institute Genomics Platform"/>
            <consortium name="The Broad Institute Genome Sequencing Center for Infectious Disease"/>
            <person name="Wu L."/>
            <person name="Ma J."/>
        </authorList>
    </citation>
    <scope>NUCLEOTIDE SEQUENCE [LARGE SCALE GENOMIC DNA]</scope>
    <source>
        <strain evidence="2">CGMCC 4.7330</strain>
    </source>
</reference>
<comment type="caution">
    <text evidence="1">The sequence shown here is derived from an EMBL/GenBank/DDBJ whole genome shotgun (WGS) entry which is preliminary data.</text>
</comment>
<name>A0ABV8DS91_9NOCA</name>
<evidence type="ECO:0000313" key="1">
    <source>
        <dbReference type="EMBL" id="MFC3962968.1"/>
    </source>
</evidence>
<dbReference type="EMBL" id="JBHSAX010000013">
    <property type="protein sequence ID" value="MFC3962968.1"/>
    <property type="molecule type" value="Genomic_DNA"/>
</dbReference>
<protein>
    <submittedName>
        <fullName evidence="1">Inositol monophosphatase family protein</fullName>
    </submittedName>
</protein>
<dbReference type="PRINTS" id="PR00377">
    <property type="entry name" value="IMPHPHTASES"/>
</dbReference>
<dbReference type="Pfam" id="PF00459">
    <property type="entry name" value="Inositol_P"/>
    <property type="match status" value="1"/>
</dbReference>
<dbReference type="PANTHER" id="PTHR20854">
    <property type="entry name" value="INOSITOL MONOPHOSPHATASE"/>
    <property type="match status" value="1"/>
</dbReference>
<dbReference type="RefSeq" id="WP_378612710.1">
    <property type="nucleotide sequence ID" value="NZ_JBHSAX010000013.1"/>
</dbReference>
<keyword evidence="2" id="KW-1185">Reference proteome</keyword>